<accession>A0A6M0S8K1</accession>
<dbReference type="AlphaFoldDB" id="A0A6M0S8K1"/>
<protein>
    <submittedName>
        <fullName evidence="1">Uncharacterized protein</fullName>
    </submittedName>
</protein>
<evidence type="ECO:0000313" key="1">
    <source>
        <dbReference type="EMBL" id="NEZ64730.1"/>
    </source>
</evidence>
<reference evidence="1 2" key="1">
    <citation type="journal article" date="2020" name="Microb. Ecol.">
        <title>Ecogenomics of the Marine Benthic Filamentous Cyanobacterium Adonisia.</title>
        <authorList>
            <person name="Walter J.M."/>
            <person name="Coutinho F.H."/>
            <person name="Leomil L."/>
            <person name="Hargreaves P.I."/>
            <person name="Campeao M.E."/>
            <person name="Vieira V.V."/>
            <person name="Silva B.S."/>
            <person name="Fistarol G.O."/>
            <person name="Salomon P.S."/>
            <person name="Sawabe T."/>
            <person name="Mino S."/>
            <person name="Hosokawa M."/>
            <person name="Miyashita H."/>
            <person name="Maruyama F."/>
            <person name="van Verk M.C."/>
            <person name="Dutilh B.E."/>
            <person name="Thompson C.C."/>
            <person name="Thompson F.L."/>
        </authorList>
    </citation>
    <scope>NUCLEOTIDE SEQUENCE [LARGE SCALE GENOMIC DNA]</scope>
    <source>
        <strain evidence="1 2">CCMR0082</strain>
    </source>
</reference>
<proteinExistence type="predicted"/>
<comment type="caution">
    <text evidence="1">The sequence shown here is derived from an EMBL/GenBank/DDBJ whole genome shotgun (WGS) entry which is preliminary data.</text>
</comment>
<dbReference type="Proteomes" id="UP000473574">
    <property type="component" value="Unassembled WGS sequence"/>
</dbReference>
<name>A0A6M0S8K1_9CYAN</name>
<gene>
    <name evidence="1" type="ORF">D0962_18380</name>
</gene>
<evidence type="ECO:0000313" key="2">
    <source>
        <dbReference type="Proteomes" id="UP000473574"/>
    </source>
</evidence>
<sequence>MNRALVFSSFTDQELEVLTKLLCKIFITTQSQLVSLYREIIDDFNKDGWPPHFVNRNFFKSEDHIFQEIYKQSPSVAVDLPSFDENKLEYWNTVISESLLKRVY</sequence>
<organism evidence="1 2">
    <name type="scientific">Adonisia turfae CCMR0082</name>
    <dbReference type="NCBI Taxonomy" id="2304604"/>
    <lineage>
        <taxon>Bacteria</taxon>
        <taxon>Bacillati</taxon>
        <taxon>Cyanobacteriota</taxon>
        <taxon>Adonisia</taxon>
        <taxon>Adonisia turfae</taxon>
    </lineage>
</organism>
<dbReference type="EMBL" id="QZCE01000002">
    <property type="protein sequence ID" value="NEZ64730.1"/>
    <property type="molecule type" value="Genomic_DNA"/>
</dbReference>